<evidence type="ECO:0000259" key="1">
    <source>
        <dbReference type="PROSITE" id="PS50042"/>
    </source>
</evidence>
<dbReference type="CDD" id="cd00038">
    <property type="entry name" value="CAP_ED"/>
    <property type="match status" value="1"/>
</dbReference>
<dbReference type="InterPro" id="IPR000595">
    <property type="entry name" value="cNMP-bd_dom"/>
</dbReference>
<proteinExistence type="predicted"/>
<accession>A0A2Z4ILP9</accession>
<dbReference type="SUPFAM" id="SSF51206">
    <property type="entry name" value="cAMP-binding domain-like"/>
    <property type="match status" value="1"/>
</dbReference>
<dbReference type="EMBL" id="CP030041">
    <property type="protein sequence ID" value="AWW31498.1"/>
    <property type="molecule type" value="Genomic_DNA"/>
</dbReference>
<keyword evidence="3" id="KW-1185">Reference proteome</keyword>
<dbReference type="Gene3D" id="2.60.120.10">
    <property type="entry name" value="Jelly Rolls"/>
    <property type="match status" value="1"/>
</dbReference>
<name>A0A2Z4ILP9_9BACT</name>
<dbReference type="OrthoDB" id="667553at2"/>
<gene>
    <name evidence="2" type="ORF">DN752_15960</name>
</gene>
<sequence>MTKNLINTIQSLIDLDETGIKGLKAISQIRRFSSGEHWIREGQVPRSFGFVDKGLFRIYYADADGNEVTKGFFQEGSFPTAYTSMQTGKPSYFFIQALEDAQLVTIDYERWLGMYRVDPVWKDFLIAMLTKGYAKKEKRERELLQLSAEERYRGFLEEYPDLEKRIKQHFIASYLGITPVALSRIRRKMGLVNLG</sequence>
<dbReference type="InterPro" id="IPR018490">
    <property type="entry name" value="cNMP-bd_dom_sf"/>
</dbReference>
<dbReference type="RefSeq" id="WP_112784873.1">
    <property type="nucleotide sequence ID" value="NZ_CP030041.1"/>
</dbReference>
<evidence type="ECO:0000313" key="2">
    <source>
        <dbReference type="EMBL" id="AWW31498.1"/>
    </source>
</evidence>
<dbReference type="PROSITE" id="PS50042">
    <property type="entry name" value="CNMP_BINDING_3"/>
    <property type="match status" value="1"/>
</dbReference>
<dbReference type="Proteomes" id="UP000248688">
    <property type="component" value="Chromosome"/>
</dbReference>
<feature type="domain" description="Cyclic nucleotide-binding" evidence="1">
    <location>
        <begin position="11"/>
        <end position="111"/>
    </location>
</feature>
<dbReference type="Pfam" id="PF00027">
    <property type="entry name" value="cNMP_binding"/>
    <property type="match status" value="1"/>
</dbReference>
<dbReference type="KEGG" id="est:DN752_15960"/>
<reference evidence="2 3" key="1">
    <citation type="submission" date="2018-06" db="EMBL/GenBank/DDBJ databases">
        <title>Echinicola strongylocentroti sp. nov., isolated from a sea urchin Strongylocentrotus intermedius.</title>
        <authorList>
            <person name="Bae S.S."/>
        </authorList>
    </citation>
    <scope>NUCLEOTIDE SEQUENCE [LARGE SCALE GENOMIC DNA]</scope>
    <source>
        <strain evidence="2 3">MEBiC08714</strain>
    </source>
</reference>
<dbReference type="AlphaFoldDB" id="A0A2Z4ILP9"/>
<evidence type="ECO:0000313" key="3">
    <source>
        <dbReference type="Proteomes" id="UP000248688"/>
    </source>
</evidence>
<dbReference type="InterPro" id="IPR014710">
    <property type="entry name" value="RmlC-like_jellyroll"/>
</dbReference>
<protein>
    <submittedName>
        <fullName evidence="2">Crp/Fnr family transcriptional regulator</fullName>
    </submittedName>
</protein>
<organism evidence="2 3">
    <name type="scientific">Echinicola strongylocentroti</name>
    <dbReference type="NCBI Taxonomy" id="1795355"/>
    <lineage>
        <taxon>Bacteria</taxon>
        <taxon>Pseudomonadati</taxon>
        <taxon>Bacteroidota</taxon>
        <taxon>Cytophagia</taxon>
        <taxon>Cytophagales</taxon>
        <taxon>Cyclobacteriaceae</taxon>
        <taxon>Echinicola</taxon>
    </lineage>
</organism>